<dbReference type="Pfam" id="PF23793">
    <property type="entry name" value="LysC"/>
    <property type="match status" value="1"/>
</dbReference>
<name>A0A1M6B7J4_9VIBR</name>
<sequence length="80" mass="8977">MLLSGCSATPEPRVIVKTEYQKQVIPVFLIRDTAVPNIPQQGATNAQLVEYMASMENALNNCNIDKKSIRQWQNHTQPPP</sequence>
<dbReference type="AlphaFoldDB" id="A0A1M6B7J4"/>
<evidence type="ECO:0000313" key="2">
    <source>
        <dbReference type="Proteomes" id="UP000184608"/>
    </source>
</evidence>
<dbReference type="Proteomes" id="UP000184608">
    <property type="component" value="Unassembled WGS sequence"/>
</dbReference>
<gene>
    <name evidence="1" type="ORF">VA7868_03731</name>
</gene>
<reference evidence="1 2" key="1">
    <citation type="submission" date="2016-11" db="EMBL/GenBank/DDBJ databases">
        <authorList>
            <person name="Jaros S."/>
            <person name="Januszkiewicz K."/>
            <person name="Wedrychowicz H."/>
        </authorList>
    </citation>
    <scope>NUCLEOTIDE SEQUENCE [LARGE SCALE GENOMIC DNA]</scope>
    <source>
        <strain evidence="1 2">CECT 7868</strain>
    </source>
</reference>
<protein>
    <submittedName>
        <fullName evidence="1">Uncharacterized protein</fullName>
    </submittedName>
</protein>
<dbReference type="InterPro" id="IPR058979">
    <property type="entry name" value="LysC-like"/>
</dbReference>
<dbReference type="EMBL" id="FQXZ01000040">
    <property type="protein sequence ID" value="SHI44719.1"/>
    <property type="molecule type" value="Genomic_DNA"/>
</dbReference>
<proteinExistence type="predicted"/>
<organism evidence="1 2">
    <name type="scientific">Vibrio aerogenes CECT 7868</name>
    <dbReference type="NCBI Taxonomy" id="1216006"/>
    <lineage>
        <taxon>Bacteria</taxon>
        <taxon>Pseudomonadati</taxon>
        <taxon>Pseudomonadota</taxon>
        <taxon>Gammaproteobacteria</taxon>
        <taxon>Vibrionales</taxon>
        <taxon>Vibrionaceae</taxon>
        <taxon>Vibrio</taxon>
    </lineage>
</organism>
<keyword evidence="2" id="KW-1185">Reference proteome</keyword>
<dbReference type="STRING" id="1216006.VA7868_03731"/>
<accession>A0A1M6B7J4</accession>
<evidence type="ECO:0000313" key="1">
    <source>
        <dbReference type="EMBL" id="SHI44719.1"/>
    </source>
</evidence>